<accession>A0A1I7XJY2</accession>
<organism evidence="1 2">
    <name type="scientific">Heterorhabditis bacteriophora</name>
    <name type="common">Entomopathogenic nematode worm</name>
    <dbReference type="NCBI Taxonomy" id="37862"/>
    <lineage>
        <taxon>Eukaryota</taxon>
        <taxon>Metazoa</taxon>
        <taxon>Ecdysozoa</taxon>
        <taxon>Nematoda</taxon>
        <taxon>Chromadorea</taxon>
        <taxon>Rhabditida</taxon>
        <taxon>Rhabditina</taxon>
        <taxon>Rhabditomorpha</taxon>
        <taxon>Strongyloidea</taxon>
        <taxon>Heterorhabditidae</taxon>
        <taxon>Heterorhabditis</taxon>
    </lineage>
</organism>
<reference evidence="2" key="1">
    <citation type="submission" date="2016-11" db="UniProtKB">
        <authorList>
            <consortium name="WormBaseParasite"/>
        </authorList>
    </citation>
    <scope>IDENTIFICATION</scope>
</reference>
<keyword evidence="1" id="KW-1185">Reference proteome</keyword>
<sequence>MQTKPLDPLAGGFFTFVVSVPQHKPPTSHRMLSFHLLKYTEVPHLYATPKIVELDESDVENS</sequence>
<evidence type="ECO:0000313" key="2">
    <source>
        <dbReference type="WBParaSite" id="Hba_17616"/>
    </source>
</evidence>
<dbReference type="Proteomes" id="UP000095283">
    <property type="component" value="Unplaced"/>
</dbReference>
<evidence type="ECO:0000313" key="1">
    <source>
        <dbReference type="Proteomes" id="UP000095283"/>
    </source>
</evidence>
<dbReference type="AlphaFoldDB" id="A0A1I7XJY2"/>
<dbReference type="WBParaSite" id="Hba_17616">
    <property type="protein sequence ID" value="Hba_17616"/>
    <property type="gene ID" value="Hba_17616"/>
</dbReference>
<proteinExistence type="predicted"/>
<name>A0A1I7XJY2_HETBA</name>
<protein>
    <submittedName>
        <fullName evidence="2">Uncharacterized protein</fullName>
    </submittedName>
</protein>